<dbReference type="InterPro" id="IPR002547">
    <property type="entry name" value="tRNA-bd_dom"/>
</dbReference>
<feature type="domain" description="TRNA-binding" evidence="4">
    <location>
        <begin position="97"/>
        <end position="208"/>
    </location>
</feature>
<evidence type="ECO:0000259" key="4">
    <source>
        <dbReference type="PROSITE" id="PS50886"/>
    </source>
</evidence>
<dbReference type="EMBL" id="NBTM02000001">
    <property type="protein sequence ID" value="PNL91068.1"/>
    <property type="molecule type" value="Genomic_DNA"/>
</dbReference>
<evidence type="ECO:0000256" key="2">
    <source>
        <dbReference type="ARBA" id="ARBA00022884"/>
    </source>
</evidence>
<dbReference type="AlphaFoldDB" id="A0A2J9PL57"/>
<organism evidence="5 6">
    <name type="scientific">Aerococcus viridans</name>
    <dbReference type="NCBI Taxonomy" id="1377"/>
    <lineage>
        <taxon>Bacteria</taxon>
        <taxon>Bacillati</taxon>
        <taxon>Bacillota</taxon>
        <taxon>Bacilli</taxon>
        <taxon>Lactobacillales</taxon>
        <taxon>Aerococcaceae</taxon>
        <taxon>Aerococcus</taxon>
    </lineage>
</organism>
<gene>
    <name evidence="5" type="ORF">A6J77_001900</name>
</gene>
<accession>A0A2J9PL57</accession>
<dbReference type="CDD" id="cd02796">
    <property type="entry name" value="tRNA_bind_bactPheRS"/>
    <property type="match status" value="1"/>
</dbReference>
<dbReference type="PROSITE" id="PS50886">
    <property type="entry name" value="TRBD"/>
    <property type="match status" value="1"/>
</dbReference>
<comment type="caution">
    <text evidence="5">The sequence shown here is derived from an EMBL/GenBank/DDBJ whole genome shotgun (WGS) entry which is preliminary data.</text>
</comment>
<evidence type="ECO:0000313" key="5">
    <source>
        <dbReference type="EMBL" id="PNL91068.1"/>
    </source>
</evidence>
<dbReference type="SUPFAM" id="SSF50249">
    <property type="entry name" value="Nucleic acid-binding proteins"/>
    <property type="match status" value="1"/>
</dbReference>
<dbReference type="InterPro" id="IPR012340">
    <property type="entry name" value="NA-bd_OB-fold"/>
</dbReference>
<dbReference type="Gene3D" id="3.30.1940.10">
    <property type="entry name" value="YtpR-like"/>
    <property type="match status" value="1"/>
</dbReference>
<evidence type="ECO:0000256" key="3">
    <source>
        <dbReference type="PROSITE-ProRule" id="PRU00209"/>
    </source>
</evidence>
<name>A0A2J9PL57_9LACT</name>
<dbReference type="InterPro" id="IPR037154">
    <property type="entry name" value="YtpR-like_sf"/>
</dbReference>
<protein>
    <submittedName>
        <fullName evidence="5">DUF4479 domain-containing protein</fullName>
    </submittedName>
</protein>
<dbReference type="Gene3D" id="2.40.50.140">
    <property type="entry name" value="Nucleic acid-binding proteins"/>
    <property type="match status" value="1"/>
</dbReference>
<dbReference type="Pfam" id="PF01588">
    <property type="entry name" value="tRNA_bind"/>
    <property type="match status" value="1"/>
</dbReference>
<dbReference type="InterPro" id="IPR027855">
    <property type="entry name" value="DUF4479"/>
</dbReference>
<keyword evidence="2 3" id="KW-0694">RNA-binding</keyword>
<dbReference type="Proteomes" id="UP000192813">
    <property type="component" value="Unassembled WGS sequence"/>
</dbReference>
<dbReference type="Pfam" id="PF14794">
    <property type="entry name" value="DUF4479"/>
    <property type="match status" value="1"/>
</dbReference>
<keyword evidence="1 3" id="KW-0820">tRNA-binding</keyword>
<sequence length="218" mass="24127">MKGILTSMWISIYNRDGVGDVIMFSKGTLTRDRIATSTVGDVTRIFNNETKETMGYNIQNISKMIQIEGKGRVHLSQTQLDLINQSLYEQDFDTIPFNDNPRLVVAEVLEVKDLEGSDHLHITQTKIGSEEVVQIVCGAPNVREGMFVVAALPGAVMPNGQVIWEGELRGVSSYGMLTSAYELGVDPEHVRKGILEIKNDVPVGTSFDKINSEHFVEA</sequence>
<evidence type="ECO:0000256" key="1">
    <source>
        <dbReference type="ARBA" id="ARBA00022555"/>
    </source>
</evidence>
<dbReference type="NCBIfam" id="NF045760">
    <property type="entry name" value="YtpR"/>
    <property type="match status" value="1"/>
</dbReference>
<reference evidence="6" key="1">
    <citation type="submission" date="2017-12" db="EMBL/GenBank/DDBJ databases">
        <title>FDA dAtabase for Regulatory Grade micrObial Sequences (FDA-ARGOS): Supporting development and validation of Infectious Disease Dx tests.</title>
        <authorList>
            <person name="Hoffmann M."/>
            <person name="Allard M."/>
            <person name="Evans P."/>
            <person name="Brown E."/>
            <person name="Tallon L."/>
            <person name="Sadzewicz L."/>
            <person name="Sengamalay N."/>
            <person name="Ott S."/>
            <person name="Godinez A."/>
            <person name="Nagaraj S."/>
            <person name="Vavikolanu K."/>
            <person name="Aluvathingal J."/>
            <person name="Nadendla S."/>
            <person name="Sichtig H."/>
        </authorList>
    </citation>
    <scope>NUCLEOTIDE SEQUENCE [LARGE SCALE GENOMIC DNA]</scope>
    <source>
        <strain evidence="6">FDAARGOS_249</strain>
    </source>
</reference>
<dbReference type="InterPro" id="IPR033714">
    <property type="entry name" value="tRNA_bind_bactPheRS"/>
</dbReference>
<proteinExistence type="predicted"/>
<evidence type="ECO:0000313" key="6">
    <source>
        <dbReference type="Proteomes" id="UP000192813"/>
    </source>
</evidence>
<dbReference type="GO" id="GO:0000049">
    <property type="term" value="F:tRNA binding"/>
    <property type="evidence" value="ECO:0007669"/>
    <property type="project" value="UniProtKB-UniRule"/>
</dbReference>